<dbReference type="InterPro" id="IPR045024">
    <property type="entry name" value="NDH-2"/>
</dbReference>
<dbReference type="AlphaFoldDB" id="A0A1V4HQI3"/>
<proteinExistence type="inferred from homology"/>
<keyword evidence="6" id="KW-0520">NAD</keyword>
<dbReference type="Gene3D" id="3.50.50.100">
    <property type="match status" value="1"/>
</dbReference>
<evidence type="ECO:0000256" key="7">
    <source>
        <dbReference type="ARBA" id="ARBA00047599"/>
    </source>
</evidence>
<protein>
    <recommendedName>
        <fullName evidence="2">NADH:ubiquinone reductase (non-electrogenic)</fullName>
        <ecNumber evidence="2">1.6.5.9</ecNumber>
    </recommendedName>
</protein>
<evidence type="ECO:0000256" key="3">
    <source>
        <dbReference type="ARBA" id="ARBA00022630"/>
    </source>
</evidence>
<evidence type="ECO:0000256" key="5">
    <source>
        <dbReference type="ARBA" id="ARBA00023002"/>
    </source>
</evidence>
<comment type="similarity">
    <text evidence="1">Belongs to the NADH dehydrogenase family.</text>
</comment>
<dbReference type="SUPFAM" id="SSF51905">
    <property type="entry name" value="FAD/NAD(P)-binding domain"/>
    <property type="match status" value="1"/>
</dbReference>
<keyword evidence="5" id="KW-0560">Oxidoreductase</keyword>
<evidence type="ECO:0000256" key="6">
    <source>
        <dbReference type="ARBA" id="ARBA00023027"/>
    </source>
</evidence>
<dbReference type="OrthoDB" id="2641866at2"/>
<comment type="caution">
    <text evidence="9">The sequence shown here is derived from an EMBL/GenBank/DDBJ whole genome shotgun (WGS) entry which is preliminary data.</text>
</comment>
<keyword evidence="3" id="KW-0285">Flavoprotein</keyword>
<dbReference type="STRING" id="1469647.BC351_18030"/>
<evidence type="ECO:0000313" key="10">
    <source>
        <dbReference type="Proteomes" id="UP000190626"/>
    </source>
</evidence>
<dbReference type="InterPro" id="IPR023753">
    <property type="entry name" value="FAD/NAD-binding_dom"/>
</dbReference>
<dbReference type="PANTHER" id="PTHR43706:SF47">
    <property type="entry name" value="EXTERNAL NADH-UBIQUINONE OXIDOREDUCTASE 1, MITOCHONDRIAL-RELATED"/>
    <property type="match status" value="1"/>
</dbReference>
<evidence type="ECO:0000313" key="9">
    <source>
        <dbReference type="EMBL" id="OPH60395.1"/>
    </source>
</evidence>
<name>A0A1V4HQI3_9BACL</name>
<dbReference type="EC" id="1.6.5.9" evidence="2"/>
<sequence>MQEHTCIVVGGGYAGIHTIKALLKSFPGKFHGKKLRLILMDKEAYHLRKVLLFKPAAGGESITIPLADMFPEGVQFVQGAINKVDSQASQLHYTGPDGKANCIKYDQLVITVGSVVRQPDPDQGGIALTGLDSAARIRACWQANLQKAIHCTNEAEREQLLAVAVAGAGISGMEASAELISALRDEARKLNLNPSDVRVFLLNAHERLFQEGPAKVGHKLAHVLSEAGVIVKHAAKALYEKDGKLVLANGEQLSVGLTVWTLGLLPNPVLRTLGLPITQEGQLIVDASYRVKGVSGVYAIGDCARITDAATGRPDRLTCKEATAQAARLAKVLCADLDGSRAPEHTGFMDFFCIGLGPERGMVWTHKWGLDIILTGKLGWKVRKFTWDQASLLQ</sequence>
<evidence type="ECO:0000256" key="2">
    <source>
        <dbReference type="ARBA" id="ARBA00012637"/>
    </source>
</evidence>
<dbReference type="PANTHER" id="PTHR43706">
    <property type="entry name" value="NADH DEHYDROGENASE"/>
    <property type="match status" value="1"/>
</dbReference>
<dbReference type="PRINTS" id="PR00368">
    <property type="entry name" value="FADPNR"/>
</dbReference>
<dbReference type="InterPro" id="IPR036188">
    <property type="entry name" value="FAD/NAD-bd_sf"/>
</dbReference>
<gene>
    <name evidence="9" type="ORF">BC351_18030</name>
</gene>
<evidence type="ECO:0000256" key="4">
    <source>
        <dbReference type="ARBA" id="ARBA00022827"/>
    </source>
</evidence>
<keyword evidence="4" id="KW-0274">FAD</keyword>
<evidence type="ECO:0000256" key="1">
    <source>
        <dbReference type="ARBA" id="ARBA00005272"/>
    </source>
</evidence>
<dbReference type="GO" id="GO:0050136">
    <property type="term" value="F:NADH dehydrogenase (quinone) (non-electrogenic) activity"/>
    <property type="evidence" value="ECO:0007669"/>
    <property type="project" value="UniProtKB-EC"/>
</dbReference>
<comment type="catalytic activity">
    <reaction evidence="7">
        <text>a quinone + NADH + H(+) = a quinol + NAD(+)</text>
        <dbReference type="Rhea" id="RHEA:46160"/>
        <dbReference type="ChEBI" id="CHEBI:15378"/>
        <dbReference type="ChEBI" id="CHEBI:24646"/>
        <dbReference type="ChEBI" id="CHEBI:57540"/>
        <dbReference type="ChEBI" id="CHEBI:57945"/>
        <dbReference type="ChEBI" id="CHEBI:132124"/>
        <dbReference type="EC" id="1.6.5.9"/>
    </reaction>
</comment>
<feature type="domain" description="FAD/NAD(P)-binding" evidence="8">
    <location>
        <begin position="5"/>
        <end position="311"/>
    </location>
</feature>
<reference evidence="10" key="1">
    <citation type="submission" date="2016-07" db="EMBL/GenBank/DDBJ databases">
        <authorList>
            <person name="Florea S."/>
            <person name="Webb J.S."/>
            <person name="Jaromczyk J."/>
            <person name="Schardl C.L."/>
        </authorList>
    </citation>
    <scope>NUCLEOTIDE SEQUENCE [LARGE SCALE GENOMIC DNA]</scope>
    <source>
        <strain evidence="10">CY1</strain>
    </source>
</reference>
<evidence type="ECO:0000259" key="8">
    <source>
        <dbReference type="Pfam" id="PF07992"/>
    </source>
</evidence>
<accession>A0A1V4HQI3</accession>
<dbReference type="Pfam" id="PF07992">
    <property type="entry name" value="Pyr_redox_2"/>
    <property type="match status" value="1"/>
</dbReference>
<organism evidence="9 10">
    <name type="scientific">Paenibacillus ferrarius</name>
    <dbReference type="NCBI Taxonomy" id="1469647"/>
    <lineage>
        <taxon>Bacteria</taxon>
        <taxon>Bacillati</taxon>
        <taxon>Bacillota</taxon>
        <taxon>Bacilli</taxon>
        <taxon>Bacillales</taxon>
        <taxon>Paenibacillaceae</taxon>
        <taxon>Paenibacillus</taxon>
    </lineage>
</organism>
<dbReference type="RefSeq" id="WP_079409853.1">
    <property type="nucleotide sequence ID" value="NZ_MBTG01000004.1"/>
</dbReference>
<dbReference type="EMBL" id="MBTG01000004">
    <property type="protein sequence ID" value="OPH60395.1"/>
    <property type="molecule type" value="Genomic_DNA"/>
</dbReference>
<dbReference type="Proteomes" id="UP000190626">
    <property type="component" value="Unassembled WGS sequence"/>
</dbReference>
<keyword evidence="10" id="KW-1185">Reference proteome</keyword>